<proteinExistence type="predicted"/>
<evidence type="ECO:0000256" key="1">
    <source>
        <dbReference type="SAM" id="MobiDB-lite"/>
    </source>
</evidence>
<feature type="compositionally biased region" description="Pro residues" evidence="1">
    <location>
        <begin position="327"/>
        <end position="345"/>
    </location>
</feature>
<dbReference type="Proteomes" id="UP000076874">
    <property type="component" value="Unassembled WGS sequence"/>
</dbReference>
<dbReference type="PANTHER" id="PTHR39609">
    <property type="entry name" value="RFEG-RELATED"/>
    <property type="match status" value="1"/>
</dbReference>
<feature type="region of interest" description="Disordered" evidence="1">
    <location>
        <begin position="1"/>
        <end position="21"/>
    </location>
</feature>
<protein>
    <submittedName>
        <fullName evidence="2">Transcription factor</fullName>
    </submittedName>
</protein>
<feature type="compositionally biased region" description="Basic and acidic residues" evidence="1">
    <location>
        <begin position="383"/>
        <end position="393"/>
    </location>
</feature>
<sequence>MSNRQRPPYQQANAPAPRQNEYFVPRDGIDREVITADICRYLGNDALVRPGTHPDDNGRIIQGYFITAYRNLTSAMIADLKNDSARWDAERRKHQSGAVRYQDSHIRDGPQRGPGGGGGGSYGLQSGYGGNPRDYDSGPPRYPGSDTPGYSGSGHGGPNPYGPPGGGAGVYGNNQFSQGPPPQAQYAPQPPAAPQDLGYGGHPAPMSGLVNNYGQPSAPLAPEGYSSGAHYAVSNNRGGYGMDMAMSDAPLAPARRNSPPSGPAAFGDPGPNTRGNYGNVPVGPTTGFGGYPPPASSNHNAAYIQPIDQKYGRAPNATNSGFSPAHELPPQPQQGPQQPLVPPPQQAQQYEDPAYPPSPSRATSVAASTQTQLSSNSGQSAGPRRDRERERDATPPNRTGSATKPTNPSHHHYNRR</sequence>
<feature type="region of interest" description="Disordered" evidence="1">
    <location>
        <begin position="250"/>
        <end position="416"/>
    </location>
</feature>
<feature type="compositionally biased region" description="Polar residues" evidence="1">
    <location>
        <begin position="360"/>
        <end position="380"/>
    </location>
</feature>
<gene>
    <name evidence="2" type="ORF">SPI_03507</name>
</gene>
<dbReference type="OrthoDB" id="4146887at2759"/>
<feature type="compositionally biased region" description="Gly residues" evidence="1">
    <location>
        <begin position="151"/>
        <end position="170"/>
    </location>
</feature>
<name>A0A167W4Y2_9HYPO</name>
<dbReference type="PANTHER" id="PTHR39609:SF1">
    <property type="entry name" value="RFEG"/>
    <property type="match status" value="1"/>
</dbReference>
<evidence type="ECO:0000313" key="2">
    <source>
        <dbReference type="EMBL" id="OAA63344.1"/>
    </source>
</evidence>
<feature type="compositionally biased region" description="Polar residues" evidence="1">
    <location>
        <begin position="1"/>
        <end position="13"/>
    </location>
</feature>
<keyword evidence="3" id="KW-1185">Reference proteome</keyword>
<evidence type="ECO:0000313" key="3">
    <source>
        <dbReference type="Proteomes" id="UP000076874"/>
    </source>
</evidence>
<organism evidence="2 3">
    <name type="scientific">Niveomyces insectorum RCEF 264</name>
    <dbReference type="NCBI Taxonomy" id="1081102"/>
    <lineage>
        <taxon>Eukaryota</taxon>
        <taxon>Fungi</taxon>
        <taxon>Dikarya</taxon>
        <taxon>Ascomycota</taxon>
        <taxon>Pezizomycotina</taxon>
        <taxon>Sordariomycetes</taxon>
        <taxon>Hypocreomycetidae</taxon>
        <taxon>Hypocreales</taxon>
        <taxon>Cordycipitaceae</taxon>
        <taxon>Niveomyces</taxon>
    </lineage>
</organism>
<accession>A0A167W4Y2</accession>
<dbReference type="STRING" id="1081102.A0A167W4Y2"/>
<feature type="compositionally biased region" description="Polar residues" evidence="1">
    <location>
        <begin position="396"/>
        <end position="408"/>
    </location>
</feature>
<feature type="compositionally biased region" description="Gly residues" evidence="1">
    <location>
        <begin position="112"/>
        <end position="130"/>
    </location>
</feature>
<dbReference type="EMBL" id="AZHD01000005">
    <property type="protein sequence ID" value="OAA63344.1"/>
    <property type="molecule type" value="Genomic_DNA"/>
</dbReference>
<feature type="compositionally biased region" description="Pro residues" evidence="1">
    <location>
        <begin position="179"/>
        <end position="193"/>
    </location>
</feature>
<reference evidence="2 3" key="1">
    <citation type="journal article" date="2016" name="Genome Biol. Evol.">
        <title>Divergent and convergent evolution of fungal pathogenicity.</title>
        <authorList>
            <person name="Shang Y."/>
            <person name="Xiao G."/>
            <person name="Zheng P."/>
            <person name="Cen K."/>
            <person name="Zhan S."/>
            <person name="Wang C."/>
        </authorList>
    </citation>
    <scope>NUCLEOTIDE SEQUENCE [LARGE SCALE GENOMIC DNA]</scope>
    <source>
        <strain evidence="2 3">RCEF 264</strain>
    </source>
</reference>
<dbReference type="AlphaFoldDB" id="A0A167W4Y2"/>
<comment type="caution">
    <text evidence="2">The sequence shown here is derived from an EMBL/GenBank/DDBJ whole genome shotgun (WGS) entry which is preliminary data.</text>
</comment>
<feature type="region of interest" description="Disordered" evidence="1">
    <location>
        <begin position="88"/>
        <end position="211"/>
    </location>
</feature>